<feature type="transmembrane region" description="Helical" evidence="6">
    <location>
        <begin position="152"/>
        <end position="173"/>
    </location>
</feature>
<name>A0ABY7U1N7_9SPHN</name>
<sequence length="412" mass="43499">MSAPDPNAATRRGAGYQIWVVGLLSLNFGIVFFDRNAPNFLMPFIQHDLGFSNKAVGLLSSALSLTWAIAGFVVGGLSDRMGKQKIVVVWASLAFCLCSFVSGAAGSFMVLFAARLLMGVAEGGIMPVSHAMIVEEVAPARRGMAMGIGQNLGSNLLGSFVAPLVLVWIANTWGWREGFYLAALPGIVTAALIAFTLREPPKEAHEHAERPRVTMREAFGNRNVVLCAAIAVLLVSYLVVCWAFMPLYLTKVRAMAPETMSWMMAVLGISAGLGSFLVPAISDAIGRKPVMIGFSALGMLLPLGALYYTGQSWGLAAIFFFGWGLNGLFPMFMATIPSESVDPRLAATLTGMVMGAGEVLGGVLSPFVAGAAADVWGLGAPLWIMLGLALAATVLALGLLESAPAVLARRIR</sequence>
<feature type="transmembrane region" description="Helical" evidence="6">
    <location>
        <begin position="380"/>
        <end position="400"/>
    </location>
</feature>
<evidence type="ECO:0000256" key="3">
    <source>
        <dbReference type="ARBA" id="ARBA00022692"/>
    </source>
</evidence>
<proteinExistence type="predicted"/>
<evidence type="ECO:0000256" key="2">
    <source>
        <dbReference type="ARBA" id="ARBA00022475"/>
    </source>
</evidence>
<dbReference type="PROSITE" id="PS50850">
    <property type="entry name" value="MFS"/>
    <property type="match status" value="1"/>
</dbReference>
<evidence type="ECO:0000256" key="1">
    <source>
        <dbReference type="ARBA" id="ARBA00004651"/>
    </source>
</evidence>
<feature type="transmembrane region" description="Helical" evidence="6">
    <location>
        <begin position="179"/>
        <end position="197"/>
    </location>
</feature>
<accession>A0ABY7U1N7</accession>
<comment type="subcellular location">
    <subcellularLocation>
        <location evidence="1">Cell membrane</location>
        <topology evidence="1">Multi-pass membrane protein</topology>
    </subcellularLocation>
</comment>
<feature type="transmembrane region" description="Helical" evidence="6">
    <location>
        <begin position="314"/>
        <end position="333"/>
    </location>
</feature>
<keyword evidence="5 6" id="KW-0472">Membrane</keyword>
<geneLocation type="plasmid" evidence="8 9">
    <name>unnamed1</name>
</geneLocation>
<feature type="transmembrane region" description="Helical" evidence="6">
    <location>
        <begin position="55"/>
        <end position="75"/>
    </location>
</feature>
<dbReference type="InterPro" id="IPR011701">
    <property type="entry name" value="MFS"/>
</dbReference>
<evidence type="ECO:0000256" key="5">
    <source>
        <dbReference type="ARBA" id="ARBA00023136"/>
    </source>
</evidence>
<feature type="transmembrane region" description="Helical" evidence="6">
    <location>
        <begin position="87"/>
        <end position="112"/>
    </location>
</feature>
<dbReference type="PANTHER" id="PTHR43124:SF3">
    <property type="entry name" value="CHLORAMPHENICOL EFFLUX PUMP RV0191"/>
    <property type="match status" value="1"/>
</dbReference>
<dbReference type="Proteomes" id="UP001218231">
    <property type="component" value="Plasmid unnamed1"/>
</dbReference>
<feature type="transmembrane region" description="Helical" evidence="6">
    <location>
        <begin position="290"/>
        <end position="308"/>
    </location>
</feature>
<feature type="transmembrane region" description="Helical" evidence="6">
    <location>
        <begin position="260"/>
        <end position="278"/>
    </location>
</feature>
<dbReference type="InterPro" id="IPR036259">
    <property type="entry name" value="MFS_trans_sf"/>
</dbReference>
<dbReference type="EMBL" id="CP117418">
    <property type="protein sequence ID" value="WCT79430.1"/>
    <property type="molecule type" value="Genomic_DNA"/>
</dbReference>
<evidence type="ECO:0000259" key="7">
    <source>
        <dbReference type="PROSITE" id="PS50850"/>
    </source>
</evidence>
<gene>
    <name evidence="8" type="ORF">PQ457_20780</name>
</gene>
<dbReference type="Pfam" id="PF07690">
    <property type="entry name" value="MFS_1"/>
    <property type="match status" value="1"/>
</dbReference>
<keyword evidence="4 6" id="KW-1133">Transmembrane helix</keyword>
<dbReference type="Gene3D" id="1.20.1250.20">
    <property type="entry name" value="MFS general substrate transporter like domains"/>
    <property type="match status" value="2"/>
</dbReference>
<keyword evidence="8" id="KW-0614">Plasmid</keyword>
<dbReference type="InterPro" id="IPR020846">
    <property type="entry name" value="MFS_dom"/>
</dbReference>
<protein>
    <submittedName>
        <fullName evidence="8">MFS transporter</fullName>
    </submittedName>
</protein>
<evidence type="ECO:0000313" key="8">
    <source>
        <dbReference type="EMBL" id="WCT79430.1"/>
    </source>
</evidence>
<feature type="domain" description="Major facilitator superfamily (MFS) profile" evidence="7">
    <location>
        <begin position="20"/>
        <end position="404"/>
    </location>
</feature>
<dbReference type="InterPro" id="IPR050189">
    <property type="entry name" value="MFS_Efflux_Transporters"/>
</dbReference>
<dbReference type="RefSeq" id="WP_273619704.1">
    <property type="nucleotide sequence ID" value="NZ_CP117418.1"/>
</dbReference>
<evidence type="ECO:0000256" key="4">
    <source>
        <dbReference type="ARBA" id="ARBA00022989"/>
    </source>
</evidence>
<feature type="transmembrane region" description="Helical" evidence="6">
    <location>
        <begin position="345"/>
        <end position="368"/>
    </location>
</feature>
<feature type="transmembrane region" description="Helical" evidence="6">
    <location>
        <begin position="224"/>
        <end position="248"/>
    </location>
</feature>
<keyword evidence="2" id="KW-1003">Cell membrane</keyword>
<evidence type="ECO:0000256" key="6">
    <source>
        <dbReference type="SAM" id="Phobius"/>
    </source>
</evidence>
<feature type="transmembrane region" description="Helical" evidence="6">
    <location>
        <begin position="16"/>
        <end position="34"/>
    </location>
</feature>
<organism evidence="8 9">
    <name type="scientific">Novosphingobium humi</name>
    <dbReference type="NCBI Taxonomy" id="2282397"/>
    <lineage>
        <taxon>Bacteria</taxon>
        <taxon>Pseudomonadati</taxon>
        <taxon>Pseudomonadota</taxon>
        <taxon>Alphaproteobacteria</taxon>
        <taxon>Sphingomonadales</taxon>
        <taxon>Sphingomonadaceae</taxon>
        <taxon>Novosphingobium</taxon>
    </lineage>
</organism>
<evidence type="ECO:0000313" key="9">
    <source>
        <dbReference type="Proteomes" id="UP001218231"/>
    </source>
</evidence>
<dbReference type="SUPFAM" id="SSF103473">
    <property type="entry name" value="MFS general substrate transporter"/>
    <property type="match status" value="1"/>
</dbReference>
<keyword evidence="3 6" id="KW-0812">Transmembrane</keyword>
<keyword evidence="9" id="KW-1185">Reference proteome</keyword>
<reference evidence="8 9" key="1">
    <citation type="submission" date="2023-02" db="EMBL/GenBank/DDBJ databases">
        <title>Genome sequence of Novosphingobium humi KACC 19094.</title>
        <authorList>
            <person name="Kim S."/>
            <person name="Heo J."/>
            <person name="Kwon S.-W."/>
        </authorList>
    </citation>
    <scope>NUCLEOTIDE SEQUENCE [LARGE SCALE GENOMIC DNA]</scope>
    <source>
        <strain evidence="8 9">KACC 19094</strain>
        <plasmid evidence="8 9">unnamed1</plasmid>
    </source>
</reference>
<dbReference type="PANTHER" id="PTHR43124">
    <property type="entry name" value="PURINE EFFLUX PUMP PBUE"/>
    <property type="match status" value="1"/>
</dbReference>